<keyword evidence="2" id="KW-1185">Reference proteome</keyword>
<dbReference type="EMBL" id="JABDTM020008511">
    <property type="protein sequence ID" value="KAH0821293.1"/>
    <property type="molecule type" value="Genomic_DNA"/>
</dbReference>
<dbReference type="AlphaFoldDB" id="A0A8J6HW86"/>
<evidence type="ECO:0000313" key="2">
    <source>
        <dbReference type="Proteomes" id="UP000719412"/>
    </source>
</evidence>
<evidence type="ECO:0000313" key="1">
    <source>
        <dbReference type="EMBL" id="KAH0821293.1"/>
    </source>
</evidence>
<name>A0A8J6HW86_TENMO</name>
<dbReference type="Proteomes" id="UP000719412">
    <property type="component" value="Unassembled WGS sequence"/>
</dbReference>
<gene>
    <name evidence="1" type="ORF">GEV33_001498</name>
</gene>
<accession>A0A8J6HW86</accession>
<protein>
    <submittedName>
        <fullName evidence="1">Uncharacterized protein</fullName>
    </submittedName>
</protein>
<comment type="caution">
    <text evidence="1">The sequence shown here is derived from an EMBL/GenBank/DDBJ whole genome shotgun (WGS) entry which is preliminary data.</text>
</comment>
<proteinExistence type="predicted"/>
<reference evidence="1" key="2">
    <citation type="submission" date="2021-08" db="EMBL/GenBank/DDBJ databases">
        <authorList>
            <person name="Eriksson T."/>
        </authorList>
    </citation>
    <scope>NUCLEOTIDE SEQUENCE</scope>
    <source>
        <strain evidence="1">Stoneville</strain>
        <tissue evidence="1">Whole head</tissue>
    </source>
</reference>
<reference evidence="1" key="1">
    <citation type="journal article" date="2020" name="J Insects Food Feed">
        <title>The yellow mealworm (Tenebrio molitor) genome: a resource for the emerging insects as food and feed industry.</title>
        <authorList>
            <person name="Eriksson T."/>
            <person name="Andere A."/>
            <person name="Kelstrup H."/>
            <person name="Emery V."/>
            <person name="Picard C."/>
        </authorList>
    </citation>
    <scope>NUCLEOTIDE SEQUENCE</scope>
    <source>
        <strain evidence="1">Stoneville</strain>
        <tissue evidence="1">Whole head</tissue>
    </source>
</reference>
<sequence length="97" mass="10780">MGREWSHSEAVVLKFCSPALSVAIMRRKSGEPAFAVEVYFSNRYSVIATIPKSLQCSPVGSCPGPEINCNMGHYVQTNRECDKTKNWSLISIRGNLE</sequence>
<organism evidence="1 2">
    <name type="scientific">Tenebrio molitor</name>
    <name type="common">Yellow mealworm beetle</name>
    <dbReference type="NCBI Taxonomy" id="7067"/>
    <lineage>
        <taxon>Eukaryota</taxon>
        <taxon>Metazoa</taxon>
        <taxon>Ecdysozoa</taxon>
        <taxon>Arthropoda</taxon>
        <taxon>Hexapoda</taxon>
        <taxon>Insecta</taxon>
        <taxon>Pterygota</taxon>
        <taxon>Neoptera</taxon>
        <taxon>Endopterygota</taxon>
        <taxon>Coleoptera</taxon>
        <taxon>Polyphaga</taxon>
        <taxon>Cucujiformia</taxon>
        <taxon>Tenebrionidae</taxon>
        <taxon>Tenebrio</taxon>
    </lineage>
</organism>